<dbReference type="RefSeq" id="XP_002506607.1">
    <property type="nucleotide sequence ID" value="XM_002506561.1"/>
</dbReference>
<evidence type="ECO:0000313" key="2">
    <source>
        <dbReference type="Proteomes" id="UP000002009"/>
    </source>
</evidence>
<organism evidence="1 2">
    <name type="scientific">Micromonas commoda (strain RCC299 / NOUM17 / CCMP2709)</name>
    <name type="common">Picoplanktonic green alga</name>
    <dbReference type="NCBI Taxonomy" id="296587"/>
    <lineage>
        <taxon>Eukaryota</taxon>
        <taxon>Viridiplantae</taxon>
        <taxon>Chlorophyta</taxon>
        <taxon>Mamiellophyceae</taxon>
        <taxon>Mamiellales</taxon>
        <taxon>Mamiellaceae</taxon>
        <taxon>Micromonas</taxon>
    </lineage>
</organism>
<dbReference type="InParanoid" id="C1EII0"/>
<protein>
    <submittedName>
        <fullName evidence="1">Uncharacterized protein</fullName>
    </submittedName>
</protein>
<dbReference type="KEGG" id="mis:MICPUN_64583"/>
<accession>C1EII0</accession>
<dbReference type="GeneID" id="8249538"/>
<dbReference type="EMBL" id="CP001333">
    <property type="protein sequence ID" value="ACO67865.1"/>
    <property type="molecule type" value="Genomic_DNA"/>
</dbReference>
<dbReference type="Proteomes" id="UP000002009">
    <property type="component" value="Chromosome 15"/>
</dbReference>
<proteinExistence type="predicted"/>
<keyword evidence="2" id="KW-1185">Reference proteome</keyword>
<evidence type="ECO:0000313" key="1">
    <source>
        <dbReference type="EMBL" id="ACO67865.1"/>
    </source>
</evidence>
<reference evidence="1 2" key="1">
    <citation type="journal article" date="2009" name="Science">
        <title>Green evolution and dynamic adaptations revealed by genomes of the marine picoeukaryotes Micromonas.</title>
        <authorList>
            <person name="Worden A.Z."/>
            <person name="Lee J.H."/>
            <person name="Mock T."/>
            <person name="Rouze P."/>
            <person name="Simmons M.P."/>
            <person name="Aerts A.L."/>
            <person name="Allen A.E."/>
            <person name="Cuvelier M.L."/>
            <person name="Derelle E."/>
            <person name="Everett M.V."/>
            <person name="Foulon E."/>
            <person name="Grimwood J."/>
            <person name="Gundlach H."/>
            <person name="Henrissat B."/>
            <person name="Napoli C."/>
            <person name="McDonald S.M."/>
            <person name="Parker M.S."/>
            <person name="Rombauts S."/>
            <person name="Salamov A."/>
            <person name="Von Dassow P."/>
            <person name="Badger J.H."/>
            <person name="Coutinho P.M."/>
            <person name="Demir E."/>
            <person name="Dubchak I."/>
            <person name="Gentemann C."/>
            <person name="Eikrem W."/>
            <person name="Gready J.E."/>
            <person name="John U."/>
            <person name="Lanier W."/>
            <person name="Lindquist E.A."/>
            <person name="Lucas S."/>
            <person name="Mayer K.F."/>
            <person name="Moreau H."/>
            <person name="Not F."/>
            <person name="Otillar R."/>
            <person name="Panaud O."/>
            <person name="Pangilinan J."/>
            <person name="Paulsen I."/>
            <person name="Piegu B."/>
            <person name="Poliakov A."/>
            <person name="Robbens S."/>
            <person name="Schmutz J."/>
            <person name="Toulza E."/>
            <person name="Wyss T."/>
            <person name="Zelensky A."/>
            <person name="Zhou K."/>
            <person name="Armbrust E.V."/>
            <person name="Bhattacharya D."/>
            <person name="Goodenough U.W."/>
            <person name="Van de Peer Y."/>
            <person name="Grigoriev I.V."/>
        </authorList>
    </citation>
    <scope>NUCLEOTIDE SEQUENCE [LARGE SCALE GENOMIC DNA]</scope>
    <source>
        <strain evidence="2">RCC299 / NOUM17</strain>
    </source>
</reference>
<dbReference type="AlphaFoldDB" id="C1EII0"/>
<name>C1EII0_MICCC</name>
<sequence>MKPGLKEALEYRSFLVKVQTKAFHVITGRGSSSIADGALPYDVVHLAGGGL</sequence>
<gene>
    <name evidence="1" type="ORF">MICPUN_64583</name>
</gene>